<keyword evidence="9" id="KW-1185">Reference proteome</keyword>
<comment type="caution">
    <text evidence="8">The sequence shown here is derived from an EMBL/GenBank/DDBJ whole genome shotgun (WGS) entry which is preliminary data.</text>
</comment>
<evidence type="ECO:0000256" key="2">
    <source>
        <dbReference type="ARBA" id="ARBA00022448"/>
    </source>
</evidence>
<keyword evidence="5 6" id="KW-0472">Membrane</keyword>
<dbReference type="PROSITE" id="PS00216">
    <property type="entry name" value="SUGAR_TRANSPORT_1"/>
    <property type="match status" value="1"/>
</dbReference>
<evidence type="ECO:0000313" key="8">
    <source>
        <dbReference type="EMBL" id="EHO62630.1"/>
    </source>
</evidence>
<dbReference type="HOGENOM" id="CLU_001265_10_13_9"/>
<dbReference type="eggNOG" id="COG2814">
    <property type="taxonomic scope" value="Bacteria"/>
</dbReference>
<dbReference type="Pfam" id="PF07690">
    <property type="entry name" value="MFS_1"/>
    <property type="match status" value="1"/>
</dbReference>
<dbReference type="STRING" id="742743.HMPREF9453_01495"/>
<protein>
    <recommendedName>
        <fullName evidence="7">Major facilitator superfamily (MFS) profile domain-containing protein</fullName>
    </recommendedName>
</protein>
<feature type="transmembrane region" description="Helical" evidence="6">
    <location>
        <begin position="220"/>
        <end position="243"/>
    </location>
</feature>
<dbReference type="SUPFAM" id="SSF103473">
    <property type="entry name" value="MFS general substrate transporter"/>
    <property type="match status" value="1"/>
</dbReference>
<dbReference type="PATRIC" id="fig|742743.3.peg.1529"/>
<feature type="transmembrane region" description="Helical" evidence="6">
    <location>
        <begin position="357"/>
        <end position="374"/>
    </location>
</feature>
<feature type="domain" description="Major facilitator superfamily (MFS) profile" evidence="7">
    <location>
        <begin position="68"/>
        <end position="445"/>
    </location>
</feature>
<reference evidence="8 9" key="1">
    <citation type="submission" date="2011-11" db="EMBL/GenBank/DDBJ databases">
        <title>The Genome Sequence of Dialister succinatiphilus YIT 11850.</title>
        <authorList>
            <consortium name="The Broad Institute Genome Sequencing Platform"/>
            <person name="Earl A."/>
            <person name="Ward D."/>
            <person name="Feldgarden M."/>
            <person name="Gevers D."/>
            <person name="Morotomi M."/>
            <person name="Young S.K."/>
            <person name="Zeng Q."/>
            <person name="Gargeya S."/>
            <person name="Fitzgerald M."/>
            <person name="Haas B."/>
            <person name="Abouelleil A."/>
            <person name="Alvarado L."/>
            <person name="Arachchi H.M."/>
            <person name="Berlin A."/>
            <person name="Brown A."/>
            <person name="Chapman S.B."/>
            <person name="Dunbar C."/>
            <person name="Gearin G."/>
            <person name="Goldberg J."/>
            <person name="Griggs A."/>
            <person name="Gujja S."/>
            <person name="Heiman D."/>
            <person name="Howarth C."/>
            <person name="Lui A."/>
            <person name="MacDonald P.J.P."/>
            <person name="Montmayeur A."/>
            <person name="Murphy C."/>
            <person name="Neiman D."/>
            <person name="Pearson M."/>
            <person name="Priest M."/>
            <person name="Roberts A."/>
            <person name="Saif S."/>
            <person name="Shea T."/>
            <person name="Sisk P."/>
            <person name="Stolte C."/>
            <person name="Sykes S."/>
            <person name="Wortman J."/>
            <person name="Nusbaum C."/>
            <person name="Birren B."/>
        </authorList>
    </citation>
    <scope>NUCLEOTIDE SEQUENCE [LARGE SCALE GENOMIC DNA]</scope>
    <source>
        <strain evidence="8 9">YIT 11850</strain>
    </source>
</reference>
<gene>
    <name evidence="8" type="ORF">HMPREF9453_01495</name>
</gene>
<dbReference type="Proteomes" id="UP000003277">
    <property type="component" value="Unassembled WGS sequence"/>
</dbReference>
<evidence type="ECO:0000259" key="7">
    <source>
        <dbReference type="PROSITE" id="PS50850"/>
    </source>
</evidence>
<feature type="transmembrane region" description="Helical" evidence="6">
    <location>
        <begin position="332"/>
        <end position="351"/>
    </location>
</feature>
<comment type="subcellular location">
    <subcellularLocation>
        <location evidence="1">Cell membrane</location>
        <topology evidence="1">Multi-pass membrane protein</topology>
    </subcellularLocation>
</comment>
<sequence length="459" mass="50178">MIQAPLGVIAFRDNTHLFYLLYKKGKGLYNGVCVSQKPCEKNVLFPCTARKRLIFIMAVKPRLWTRGFILDTLVNFLIYIIYYMLVVIIASEAISSLNATVSEAGLAAGIFVLGTLAARLAAGRSVEIYGRKKMLYGGILFYLVTTCMYFAVDSLPLMYGVRFLNGIGYGIASTATSTIVSAMIPEERRGEGINYYALSMSLAAAIGPFLGMIMQQFFSFRIIIMFCVAVVLACLAAAFVMKVDEIRITEERRAQLKEISLSSFLEPKVMGIAIVGFFVALCYSSVLSFLATYASELHLMTAGTLFFVVYALSVTIIRPVAGVMFDKKGEDFVMYPTFLCLAVGLLLLSITTRSWEMLVAGVFVGLGYGTFMSNGQAICVKLVDEVRIGVAVSTYFVMLDLGLGVGPYILGAFKGPLGFSGIYSLVGVGSAACAFLYYGLYAWRRNLRQSHEAGSVEKA</sequence>
<organism evidence="8 9">
    <name type="scientific">Dialister succinatiphilus YIT 11850</name>
    <dbReference type="NCBI Taxonomy" id="742743"/>
    <lineage>
        <taxon>Bacteria</taxon>
        <taxon>Bacillati</taxon>
        <taxon>Bacillota</taxon>
        <taxon>Negativicutes</taxon>
        <taxon>Veillonellales</taxon>
        <taxon>Veillonellaceae</taxon>
        <taxon>Dialister</taxon>
    </lineage>
</organism>
<feature type="transmembrane region" description="Helical" evidence="6">
    <location>
        <begin position="269"/>
        <end position="291"/>
    </location>
</feature>
<dbReference type="PROSITE" id="PS50850">
    <property type="entry name" value="MFS"/>
    <property type="match status" value="1"/>
</dbReference>
<name>H1D1K7_9FIRM</name>
<dbReference type="InterPro" id="IPR005829">
    <property type="entry name" value="Sugar_transporter_CS"/>
</dbReference>
<evidence type="ECO:0000256" key="1">
    <source>
        <dbReference type="ARBA" id="ARBA00004651"/>
    </source>
</evidence>
<dbReference type="InterPro" id="IPR052714">
    <property type="entry name" value="MFS_Exporter"/>
</dbReference>
<feature type="transmembrane region" description="Helical" evidence="6">
    <location>
        <begin position="386"/>
        <end position="410"/>
    </location>
</feature>
<dbReference type="CDD" id="cd17489">
    <property type="entry name" value="MFS_YfcJ_like"/>
    <property type="match status" value="1"/>
</dbReference>
<evidence type="ECO:0000256" key="4">
    <source>
        <dbReference type="ARBA" id="ARBA00022989"/>
    </source>
</evidence>
<feature type="transmembrane region" description="Helical" evidence="6">
    <location>
        <begin position="102"/>
        <end position="122"/>
    </location>
</feature>
<evidence type="ECO:0000256" key="6">
    <source>
        <dbReference type="SAM" id="Phobius"/>
    </source>
</evidence>
<dbReference type="PANTHER" id="PTHR23531:SF1">
    <property type="entry name" value="QUINOLENE RESISTANCE PROTEIN NORA"/>
    <property type="match status" value="1"/>
</dbReference>
<feature type="transmembrane region" description="Helical" evidence="6">
    <location>
        <begin position="195"/>
        <end position="214"/>
    </location>
</feature>
<dbReference type="PANTHER" id="PTHR23531">
    <property type="entry name" value="QUINOLENE RESISTANCE PROTEIN NORA"/>
    <property type="match status" value="1"/>
</dbReference>
<dbReference type="InterPro" id="IPR011701">
    <property type="entry name" value="MFS"/>
</dbReference>
<dbReference type="InterPro" id="IPR036259">
    <property type="entry name" value="MFS_trans_sf"/>
</dbReference>
<evidence type="ECO:0000313" key="9">
    <source>
        <dbReference type="Proteomes" id="UP000003277"/>
    </source>
</evidence>
<dbReference type="GO" id="GO:0022857">
    <property type="term" value="F:transmembrane transporter activity"/>
    <property type="evidence" value="ECO:0007669"/>
    <property type="project" value="InterPro"/>
</dbReference>
<feature type="transmembrane region" description="Helical" evidence="6">
    <location>
        <begin position="422"/>
        <end position="443"/>
    </location>
</feature>
<keyword evidence="3 6" id="KW-0812">Transmembrane</keyword>
<evidence type="ECO:0000256" key="5">
    <source>
        <dbReference type="ARBA" id="ARBA00023136"/>
    </source>
</evidence>
<dbReference type="EMBL" id="ADLT01000049">
    <property type="protein sequence ID" value="EHO62630.1"/>
    <property type="molecule type" value="Genomic_DNA"/>
</dbReference>
<evidence type="ECO:0000256" key="3">
    <source>
        <dbReference type="ARBA" id="ARBA00022692"/>
    </source>
</evidence>
<dbReference type="Gene3D" id="1.20.1250.20">
    <property type="entry name" value="MFS general substrate transporter like domains"/>
    <property type="match status" value="1"/>
</dbReference>
<feature type="transmembrane region" description="Helical" evidence="6">
    <location>
        <begin position="68"/>
        <end position="90"/>
    </location>
</feature>
<keyword evidence="4 6" id="KW-1133">Transmembrane helix</keyword>
<accession>H1D1K7</accession>
<proteinExistence type="predicted"/>
<dbReference type="AlphaFoldDB" id="H1D1K7"/>
<dbReference type="InterPro" id="IPR020846">
    <property type="entry name" value="MFS_dom"/>
</dbReference>
<feature type="transmembrane region" description="Helical" evidence="6">
    <location>
        <begin position="163"/>
        <end position="183"/>
    </location>
</feature>
<feature type="transmembrane region" description="Helical" evidence="6">
    <location>
        <begin position="297"/>
        <end position="320"/>
    </location>
</feature>
<feature type="transmembrane region" description="Helical" evidence="6">
    <location>
        <begin position="134"/>
        <end position="151"/>
    </location>
</feature>
<dbReference type="GO" id="GO:0005886">
    <property type="term" value="C:plasma membrane"/>
    <property type="evidence" value="ECO:0007669"/>
    <property type="project" value="UniProtKB-SubCell"/>
</dbReference>
<keyword evidence="2" id="KW-0813">Transport</keyword>